<reference evidence="1 2" key="2">
    <citation type="submission" date="2018-11" db="EMBL/GenBank/DDBJ databases">
        <authorList>
            <consortium name="Pathogen Informatics"/>
        </authorList>
    </citation>
    <scope>NUCLEOTIDE SEQUENCE [LARGE SCALE GENOMIC DNA]</scope>
    <source>
        <strain evidence="1 2">MHpl1</strain>
    </source>
</reference>
<dbReference type="OrthoDB" id="5776214at2759"/>
<sequence>MGHKGNPRTEIGQPIGKSDASCIPGREELKQCHFLPAAPLVHCSLAKLACEADLQCNSKWGVFISECEAESARGECSERCYGLLAETVATPHGQVAF</sequence>
<evidence type="ECO:0000313" key="1">
    <source>
        <dbReference type="EMBL" id="VDO52549.1"/>
    </source>
</evidence>
<protein>
    <submittedName>
        <fullName evidence="3">C8 domain-containing protein</fullName>
    </submittedName>
</protein>
<keyword evidence="2" id="KW-1185">Reference proteome</keyword>
<accession>A0A158QQ90</accession>
<gene>
    <name evidence="1" type="ORF">HPLM_LOCUS14363</name>
</gene>
<dbReference type="Proteomes" id="UP000268014">
    <property type="component" value="Unassembled WGS sequence"/>
</dbReference>
<dbReference type="EMBL" id="UZAF01018543">
    <property type="protein sequence ID" value="VDO52549.1"/>
    <property type="molecule type" value="Genomic_DNA"/>
</dbReference>
<evidence type="ECO:0000313" key="3">
    <source>
        <dbReference type="WBParaSite" id="HPLM_0001437101-mRNA-1"/>
    </source>
</evidence>
<proteinExistence type="predicted"/>
<organism evidence="3">
    <name type="scientific">Haemonchus placei</name>
    <name type="common">Barber's pole worm</name>
    <dbReference type="NCBI Taxonomy" id="6290"/>
    <lineage>
        <taxon>Eukaryota</taxon>
        <taxon>Metazoa</taxon>
        <taxon>Ecdysozoa</taxon>
        <taxon>Nematoda</taxon>
        <taxon>Chromadorea</taxon>
        <taxon>Rhabditida</taxon>
        <taxon>Rhabditina</taxon>
        <taxon>Rhabditomorpha</taxon>
        <taxon>Strongyloidea</taxon>
        <taxon>Trichostrongylidae</taxon>
        <taxon>Haemonchus</taxon>
    </lineage>
</organism>
<dbReference type="WBParaSite" id="HPLM_0001437101-mRNA-1">
    <property type="protein sequence ID" value="HPLM_0001437101-mRNA-1"/>
    <property type="gene ID" value="HPLM_0001437101"/>
</dbReference>
<reference evidence="3" key="1">
    <citation type="submission" date="2016-04" db="UniProtKB">
        <authorList>
            <consortium name="WormBaseParasite"/>
        </authorList>
    </citation>
    <scope>IDENTIFICATION</scope>
</reference>
<evidence type="ECO:0000313" key="2">
    <source>
        <dbReference type="Proteomes" id="UP000268014"/>
    </source>
</evidence>
<name>A0A158QQ90_HAEPC</name>
<dbReference type="AlphaFoldDB" id="A0A158QQ90"/>